<dbReference type="Gene3D" id="1.10.10.10">
    <property type="entry name" value="Winged helix-like DNA-binding domain superfamily/Winged helix DNA-binding domain"/>
    <property type="match status" value="1"/>
</dbReference>
<dbReference type="EMBL" id="JAERQG010000003">
    <property type="protein sequence ID" value="MBL0766017.1"/>
    <property type="molecule type" value="Genomic_DNA"/>
</dbReference>
<sequence>MISPQLNSFILACLFVFCYSSKGIAQTDINEKHIQVAVRMMGHQILLNSGDSISLVLVSKSEQHRYKLEFEKELLIRPEELVAQIESVVEQSHIATSYLVEVQTCKSGEVVYSYEIGNSVKNDLIPCINRVLPKACYIIYFTILEPNNSIRSLFIGPSSTRSNKTSLKWGEINIFSITSGIILLICLVFLWIYFQKKRSENSPNEDIIQLGAYEFNSKTMELSFKGEKIELSSKEADLLALLLKTSHSTVERDYLLKTVWGDEGNYIGRTLDVFISKLRKKLEEDASVKIINVRGVGYKLIF</sequence>
<dbReference type="RefSeq" id="WP_201921754.1">
    <property type="nucleotide sequence ID" value="NZ_JAERQG010000003.1"/>
</dbReference>
<dbReference type="Pfam" id="PF00486">
    <property type="entry name" value="Trans_reg_C"/>
    <property type="match status" value="1"/>
</dbReference>
<dbReference type="PROSITE" id="PS51755">
    <property type="entry name" value="OMPR_PHOB"/>
    <property type="match status" value="1"/>
</dbReference>
<reference evidence="5" key="1">
    <citation type="submission" date="2021-01" db="EMBL/GenBank/DDBJ databases">
        <title>Marivirga sp. nov., isolated from intertidal surface sediments.</title>
        <authorList>
            <person name="Zhang M."/>
        </authorList>
    </citation>
    <scope>NUCLEOTIDE SEQUENCE</scope>
    <source>
        <strain evidence="5">SM1354</strain>
    </source>
</reference>
<evidence type="ECO:0000259" key="4">
    <source>
        <dbReference type="PROSITE" id="PS51755"/>
    </source>
</evidence>
<evidence type="ECO:0000256" key="1">
    <source>
        <dbReference type="ARBA" id="ARBA00023125"/>
    </source>
</evidence>
<organism evidence="5 6">
    <name type="scientific">Marivirga atlantica</name>
    <dbReference type="NCBI Taxonomy" id="1548457"/>
    <lineage>
        <taxon>Bacteria</taxon>
        <taxon>Pseudomonadati</taxon>
        <taxon>Bacteroidota</taxon>
        <taxon>Cytophagia</taxon>
        <taxon>Cytophagales</taxon>
        <taxon>Marivirgaceae</taxon>
        <taxon>Marivirga</taxon>
    </lineage>
</organism>
<dbReference type="CDD" id="cd00383">
    <property type="entry name" value="trans_reg_C"/>
    <property type="match status" value="1"/>
</dbReference>
<dbReference type="Proteomes" id="UP000642920">
    <property type="component" value="Unassembled WGS sequence"/>
</dbReference>
<dbReference type="SUPFAM" id="SSF46894">
    <property type="entry name" value="C-terminal effector domain of the bipartite response regulators"/>
    <property type="match status" value="1"/>
</dbReference>
<keyword evidence="3" id="KW-0472">Membrane</keyword>
<dbReference type="InterPro" id="IPR001867">
    <property type="entry name" value="OmpR/PhoB-type_DNA-bd"/>
</dbReference>
<feature type="domain" description="OmpR/PhoB-type" evidence="4">
    <location>
        <begin position="205"/>
        <end position="302"/>
    </location>
</feature>
<feature type="transmembrane region" description="Helical" evidence="3">
    <location>
        <begin position="172"/>
        <end position="194"/>
    </location>
</feature>
<gene>
    <name evidence="5" type="ORF">JKP34_12195</name>
</gene>
<dbReference type="GO" id="GO:0006355">
    <property type="term" value="P:regulation of DNA-templated transcription"/>
    <property type="evidence" value="ECO:0007669"/>
    <property type="project" value="InterPro"/>
</dbReference>
<protein>
    <submittedName>
        <fullName evidence="5">Response regulator transcription factor</fullName>
    </submittedName>
</protein>
<accession>A0A937ANN8</accession>
<name>A0A937ANN8_9BACT</name>
<evidence type="ECO:0000313" key="6">
    <source>
        <dbReference type="Proteomes" id="UP000642920"/>
    </source>
</evidence>
<dbReference type="GO" id="GO:0000160">
    <property type="term" value="P:phosphorelay signal transduction system"/>
    <property type="evidence" value="ECO:0007669"/>
    <property type="project" value="InterPro"/>
</dbReference>
<evidence type="ECO:0000256" key="3">
    <source>
        <dbReference type="SAM" id="Phobius"/>
    </source>
</evidence>
<keyword evidence="3" id="KW-1133">Transmembrane helix</keyword>
<proteinExistence type="predicted"/>
<dbReference type="AlphaFoldDB" id="A0A937ANN8"/>
<dbReference type="InterPro" id="IPR016032">
    <property type="entry name" value="Sig_transdc_resp-reg_C-effctor"/>
</dbReference>
<keyword evidence="6" id="KW-1185">Reference proteome</keyword>
<evidence type="ECO:0000313" key="5">
    <source>
        <dbReference type="EMBL" id="MBL0766017.1"/>
    </source>
</evidence>
<keyword evidence="3" id="KW-0812">Transmembrane</keyword>
<dbReference type="SMART" id="SM00862">
    <property type="entry name" value="Trans_reg_C"/>
    <property type="match status" value="1"/>
</dbReference>
<keyword evidence="1 2" id="KW-0238">DNA-binding</keyword>
<evidence type="ECO:0000256" key="2">
    <source>
        <dbReference type="PROSITE-ProRule" id="PRU01091"/>
    </source>
</evidence>
<dbReference type="InterPro" id="IPR036388">
    <property type="entry name" value="WH-like_DNA-bd_sf"/>
</dbReference>
<comment type="caution">
    <text evidence="5">The sequence shown here is derived from an EMBL/GenBank/DDBJ whole genome shotgun (WGS) entry which is preliminary data.</text>
</comment>
<feature type="DNA-binding region" description="OmpR/PhoB-type" evidence="2">
    <location>
        <begin position="205"/>
        <end position="302"/>
    </location>
</feature>
<dbReference type="GO" id="GO:0003677">
    <property type="term" value="F:DNA binding"/>
    <property type="evidence" value="ECO:0007669"/>
    <property type="project" value="UniProtKB-UniRule"/>
</dbReference>